<dbReference type="GO" id="GO:0009423">
    <property type="term" value="P:chorismate biosynthetic process"/>
    <property type="evidence" value="ECO:0007669"/>
    <property type="project" value="UniProtKB-UniRule"/>
</dbReference>
<evidence type="ECO:0000256" key="10">
    <source>
        <dbReference type="ARBA" id="ARBA00048567"/>
    </source>
</evidence>
<dbReference type="EMBL" id="CP071518">
    <property type="protein sequence ID" value="QSX78419.1"/>
    <property type="molecule type" value="Genomic_DNA"/>
</dbReference>
<evidence type="ECO:0000256" key="1">
    <source>
        <dbReference type="ARBA" id="ARBA00004842"/>
    </source>
</evidence>
<organism evidence="12 13">
    <name type="scientific">Agrilutibacter solisilvae</name>
    <dbReference type="NCBI Taxonomy" id="2763317"/>
    <lineage>
        <taxon>Bacteria</taxon>
        <taxon>Pseudomonadati</taxon>
        <taxon>Pseudomonadota</taxon>
        <taxon>Gammaproteobacteria</taxon>
        <taxon>Lysobacterales</taxon>
        <taxon>Lysobacteraceae</taxon>
        <taxon>Agrilutibacter</taxon>
    </lineage>
</organism>
<dbReference type="GO" id="GO:0004765">
    <property type="term" value="F:shikimate kinase activity"/>
    <property type="evidence" value="ECO:0007669"/>
    <property type="project" value="UniProtKB-UniRule"/>
</dbReference>
<evidence type="ECO:0000256" key="3">
    <source>
        <dbReference type="ARBA" id="ARBA00012154"/>
    </source>
</evidence>
<evidence type="ECO:0000256" key="5">
    <source>
        <dbReference type="ARBA" id="ARBA00022679"/>
    </source>
</evidence>
<feature type="binding site" evidence="11">
    <location>
        <position position="36"/>
    </location>
    <ligand>
        <name>substrate</name>
    </ligand>
</feature>
<evidence type="ECO:0000256" key="6">
    <source>
        <dbReference type="ARBA" id="ARBA00022741"/>
    </source>
</evidence>
<comment type="pathway">
    <text evidence="1 11">Metabolic intermediate biosynthesis; chorismate biosynthesis; chorismate from D-erythrose 4-phosphate and phosphoenolpyruvate: step 5/7.</text>
</comment>
<dbReference type="GO" id="GO:0005524">
    <property type="term" value="F:ATP binding"/>
    <property type="evidence" value="ECO:0007669"/>
    <property type="project" value="UniProtKB-UniRule"/>
</dbReference>
<keyword evidence="11" id="KW-0963">Cytoplasm</keyword>
<keyword evidence="9 11" id="KW-0057">Aromatic amino acid biosynthesis</keyword>
<keyword evidence="11" id="KW-0479">Metal-binding</keyword>
<proteinExistence type="inferred from homology"/>
<reference evidence="12 13" key="1">
    <citation type="submission" date="2021-03" db="EMBL/GenBank/DDBJ databases">
        <title>Lysobacter sp. nov. isolated from soil of gangwondo yeongwol, south Korea.</title>
        <authorList>
            <person name="Kim K.R."/>
            <person name="Kim K.H."/>
            <person name="Jeon C.O."/>
        </authorList>
    </citation>
    <scope>NUCLEOTIDE SEQUENCE [LARGE SCALE GENOMIC DNA]</scope>
    <source>
        <strain evidence="12 13">R19</strain>
    </source>
</reference>
<keyword evidence="8 11" id="KW-0067">ATP-binding</keyword>
<comment type="caution">
    <text evidence="11">Lacks conserved residue(s) required for the propagation of feature annotation.</text>
</comment>
<keyword evidence="7 11" id="KW-0418">Kinase</keyword>
<feature type="binding site" evidence="11">
    <location>
        <position position="18"/>
    </location>
    <ligand>
        <name>Mg(2+)</name>
        <dbReference type="ChEBI" id="CHEBI:18420"/>
    </ligand>
</feature>
<evidence type="ECO:0000313" key="12">
    <source>
        <dbReference type="EMBL" id="QSX78419.1"/>
    </source>
</evidence>
<gene>
    <name evidence="11" type="primary">aroK</name>
    <name evidence="12" type="ORF">I8J32_000160</name>
</gene>
<feature type="binding site" evidence="11">
    <location>
        <position position="60"/>
    </location>
    <ligand>
        <name>substrate</name>
    </ligand>
</feature>
<keyword evidence="5 11" id="KW-0808">Transferase</keyword>
<comment type="function">
    <text evidence="11">Catalyzes the specific phosphorylation of the 3-hydroxyl group of shikimic acid using ATP as a cosubstrate.</text>
</comment>
<dbReference type="KEGG" id="lsf:I8J32_000160"/>
<dbReference type="AlphaFoldDB" id="A0A974XZ87"/>
<dbReference type="InterPro" id="IPR027417">
    <property type="entry name" value="P-loop_NTPase"/>
</dbReference>
<evidence type="ECO:0000313" key="13">
    <source>
        <dbReference type="Proteomes" id="UP000639274"/>
    </source>
</evidence>
<evidence type="ECO:0000256" key="2">
    <source>
        <dbReference type="ARBA" id="ARBA00006997"/>
    </source>
</evidence>
<keyword evidence="6 11" id="KW-0547">Nucleotide-binding</keyword>
<protein>
    <recommendedName>
        <fullName evidence="3 11">Shikimate kinase</fullName>
        <shortName evidence="11">SK</shortName>
        <ecNumber evidence="3 11">2.7.1.71</ecNumber>
    </recommendedName>
</protein>
<comment type="subcellular location">
    <subcellularLocation>
        <location evidence="11">Cytoplasm</location>
    </subcellularLocation>
</comment>
<feature type="binding site" evidence="11">
    <location>
        <position position="139"/>
    </location>
    <ligand>
        <name>substrate</name>
    </ligand>
</feature>
<dbReference type="PANTHER" id="PTHR21087">
    <property type="entry name" value="SHIKIMATE KINASE"/>
    <property type="match status" value="1"/>
</dbReference>
<dbReference type="SUPFAM" id="SSF52540">
    <property type="entry name" value="P-loop containing nucleoside triphosphate hydrolases"/>
    <property type="match status" value="1"/>
</dbReference>
<dbReference type="Gene3D" id="3.40.50.300">
    <property type="entry name" value="P-loop containing nucleotide triphosphate hydrolases"/>
    <property type="match status" value="1"/>
</dbReference>
<keyword evidence="13" id="KW-1185">Reference proteome</keyword>
<evidence type="ECO:0000256" key="8">
    <source>
        <dbReference type="ARBA" id="ARBA00022840"/>
    </source>
</evidence>
<evidence type="ECO:0000256" key="7">
    <source>
        <dbReference type="ARBA" id="ARBA00022777"/>
    </source>
</evidence>
<accession>A0A974XZ87</accession>
<dbReference type="InterPro" id="IPR031322">
    <property type="entry name" value="Shikimate/glucono_kinase"/>
</dbReference>
<dbReference type="GO" id="GO:0005829">
    <property type="term" value="C:cytosol"/>
    <property type="evidence" value="ECO:0007669"/>
    <property type="project" value="TreeGrafter"/>
</dbReference>
<feature type="binding site" evidence="11">
    <location>
        <position position="82"/>
    </location>
    <ligand>
        <name>substrate</name>
    </ligand>
</feature>
<dbReference type="EC" id="2.7.1.71" evidence="3 11"/>
<evidence type="ECO:0000256" key="4">
    <source>
        <dbReference type="ARBA" id="ARBA00022605"/>
    </source>
</evidence>
<comment type="catalytic activity">
    <reaction evidence="10 11">
        <text>shikimate + ATP = 3-phosphoshikimate + ADP + H(+)</text>
        <dbReference type="Rhea" id="RHEA:13121"/>
        <dbReference type="ChEBI" id="CHEBI:15378"/>
        <dbReference type="ChEBI" id="CHEBI:30616"/>
        <dbReference type="ChEBI" id="CHEBI:36208"/>
        <dbReference type="ChEBI" id="CHEBI:145989"/>
        <dbReference type="ChEBI" id="CHEBI:456216"/>
        <dbReference type="EC" id="2.7.1.71"/>
    </reaction>
</comment>
<keyword evidence="11" id="KW-0460">Magnesium</keyword>
<dbReference type="HAMAP" id="MF_00109">
    <property type="entry name" value="Shikimate_kinase"/>
    <property type="match status" value="1"/>
</dbReference>
<feature type="binding site" evidence="11">
    <location>
        <position position="120"/>
    </location>
    <ligand>
        <name>ATP</name>
        <dbReference type="ChEBI" id="CHEBI:30616"/>
    </ligand>
</feature>
<comment type="cofactor">
    <cofactor evidence="11">
        <name>Mg(2+)</name>
        <dbReference type="ChEBI" id="CHEBI:18420"/>
    </cofactor>
    <text evidence="11">Binds 1 Mg(2+) ion per subunit.</text>
</comment>
<name>A0A974XZ87_9GAMM</name>
<comment type="similarity">
    <text evidence="2 11">Belongs to the shikimate kinase family.</text>
</comment>
<dbReference type="CDD" id="cd00464">
    <property type="entry name" value="SK"/>
    <property type="match status" value="1"/>
</dbReference>
<evidence type="ECO:0000256" key="11">
    <source>
        <dbReference type="HAMAP-Rule" id="MF_00109"/>
    </source>
</evidence>
<keyword evidence="4 11" id="KW-0028">Amino-acid biosynthesis</keyword>
<dbReference type="RefSeq" id="WP_200614029.1">
    <property type="nucleotide sequence ID" value="NZ_CP071518.1"/>
</dbReference>
<dbReference type="InterPro" id="IPR000623">
    <property type="entry name" value="Shikimate_kinase/TSH1"/>
</dbReference>
<comment type="subunit">
    <text evidence="11">Monomer.</text>
</comment>
<evidence type="ECO:0000256" key="9">
    <source>
        <dbReference type="ARBA" id="ARBA00023141"/>
    </source>
</evidence>
<dbReference type="GO" id="GO:0009073">
    <property type="term" value="P:aromatic amino acid family biosynthetic process"/>
    <property type="evidence" value="ECO:0007669"/>
    <property type="project" value="UniProtKB-KW"/>
</dbReference>
<dbReference type="Proteomes" id="UP000639274">
    <property type="component" value="Chromosome"/>
</dbReference>
<dbReference type="PROSITE" id="PS01128">
    <property type="entry name" value="SHIKIMATE_KINASE"/>
    <property type="match status" value="1"/>
</dbReference>
<dbReference type="PRINTS" id="PR01100">
    <property type="entry name" value="SHIKIMTKNASE"/>
</dbReference>
<feature type="binding site" evidence="11">
    <location>
        <begin position="14"/>
        <end position="19"/>
    </location>
    <ligand>
        <name>ATP</name>
        <dbReference type="ChEBI" id="CHEBI:30616"/>
    </ligand>
</feature>
<dbReference type="PANTHER" id="PTHR21087:SF16">
    <property type="entry name" value="SHIKIMATE KINASE 1, CHLOROPLASTIC"/>
    <property type="match status" value="1"/>
</dbReference>
<sequence length="180" mass="19170">MNPSPNLILVGPMGAGKSTIGRRLAQRFGLRFADADAWVEEAAGATVAQLFQREGEPAFRQREREALATLLGQDGLVLATGGGAVLDADNRALLQRRGFVVHLEVTVDRQLERLAQDHSRPLLARDDRAQVLGALATARNPLYAQTADLAFDTDALDPAAAADALGDLLAARWRGHGVAA</sequence>
<dbReference type="InterPro" id="IPR023000">
    <property type="entry name" value="Shikimate_kinase_CS"/>
</dbReference>
<dbReference type="GO" id="GO:0008652">
    <property type="term" value="P:amino acid biosynthetic process"/>
    <property type="evidence" value="ECO:0007669"/>
    <property type="project" value="UniProtKB-KW"/>
</dbReference>
<dbReference type="Pfam" id="PF01202">
    <property type="entry name" value="SKI"/>
    <property type="match status" value="1"/>
</dbReference>
<dbReference type="GO" id="GO:0000287">
    <property type="term" value="F:magnesium ion binding"/>
    <property type="evidence" value="ECO:0007669"/>
    <property type="project" value="UniProtKB-UniRule"/>
</dbReference>